<dbReference type="EMBL" id="CP000383">
    <property type="protein sequence ID" value="ABG59046.1"/>
    <property type="molecule type" value="Genomic_DNA"/>
</dbReference>
<name>A0A6N4SRZ3_CYTH3</name>
<gene>
    <name evidence="1" type="ordered locus">CHU_1779</name>
</gene>
<evidence type="ECO:0000313" key="1">
    <source>
        <dbReference type="EMBL" id="ABG59046.1"/>
    </source>
</evidence>
<reference evidence="1 2" key="1">
    <citation type="journal article" date="2007" name="Appl. Environ. Microbiol.">
        <title>Genome sequence of the cellulolytic gliding bacterium Cytophaga hutchinsonii.</title>
        <authorList>
            <person name="Xie G."/>
            <person name="Bruce D.C."/>
            <person name="Challacombe J.F."/>
            <person name="Chertkov O."/>
            <person name="Detter J.C."/>
            <person name="Gilna P."/>
            <person name="Han C.S."/>
            <person name="Lucas S."/>
            <person name="Misra M."/>
            <person name="Myers G.L."/>
            <person name="Richardson P."/>
            <person name="Tapia R."/>
            <person name="Thayer N."/>
            <person name="Thompson L.S."/>
            <person name="Brettin T.S."/>
            <person name="Henrissat B."/>
            <person name="Wilson D.B."/>
            <person name="McBride M.J."/>
        </authorList>
    </citation>
    <scope>NUCLEOTIDE SEQUENCE [LARGE SCALE GENOMIC DNA]</scope>
    <source>
        <strain evidence="2">ATCC 33406 / DSM 1761 / CIP 103989 / NBRC 15051 / NCIMB 9469 / D465</strain>
    </source>
</reference>
<accession>A0A6N4SRZ3</accession>
<keyword evidence="2" id="KW-1185">Reference proteome</keyword>
<dbReference type="Proteomes" id="UP000001822">
    <property type="component" value="Chromosome"/>
</dbReference>
<dbReference type="PROSITE" id="PS51257">
    <property type="entry name" value="PROKAR_LIPOPROTEIN"/>
    <property type="match status" value="1"/>
</dbReference>
<evidence type="ECO:0000313" key="2">
    <source>
        <dbReference type="Proteomes" id="UP000001822"/>
    </source>
</evidence>
<proteinExistence type="predicted"/>
<sequence>MKTLFYIFLFVIVSLVSCTKQTITPIETYSADKKMKIELSASRTSALDAWMIEIALTHNGTVSKIYQEFYADEVSKKNVVFEWKTDRSCVIHLTQRDGVVIHVPITVHE</sequence>
<evidence type="ECO:0008006" key="3">
    <source>
        <dbReference type="Google" id="ProtNLM"/>
    </source>
</evidence>
<dbReference type="KEGG" id="chu:CHU_1779"/>
<organism evidence="1 2">
    <name type="scientific">Cytophaga hutchinsonii (strain ATCC 33406 / DSM 1761 / CIP 103989 / NBRC 15051 / NCIMB 9469 / D465)</name>
    <dbReference type="NCBI Taxonomy" id="269798"/>
    <lineage>
        <taxon>Bacteria</taxon>
        <taxon>Pseudomonadati</taxon>
        <taxon>Bacteroidota</taxon>
        <taxon>Cytophagia</taxon>
        <taxon>Cytophagales</taxon>
        <taxon>Cytophagaceae</taxon>
        <taxon>Cytophaga</taxon>
    </lineage>
</organism>
<dbReference type="OrthoDB" id="9837015at2"/>
<dbReference type="RefSeq" id="WP_011585163.1">
    <property type="nucleotide sequence ID" value="NC_008255.1"/>
</dbReference>
<dbReference type="AlphaFoldDB" id="A0A6N4SRZ3"/>
<protein>
    <recommendedName>
        <fullName evidence="3">Lipoprotein</fullName>
    </recommendedName>
</protein>